<dbReference type="RefSeq" id="WP_056063779.1">
    <property type="nucleotide sequence ID" value="NZ_QAYE01000009.1"/>
</dbReference>
<dbReference type="Pfam" id="PF06528">
    <property type="entry name" value="Phage_P2_GpE"/>
    <property type="match status" value="1"/>
</dbReference>
<dbReference type="GeneID" id="91007288"/>
<comment type="caution">
    <text evidence="1">The sequence shown here is derived from an EMBL/GenBank/DDBJ whole genome shotgun (WGS) entry which is preliminary data.</text>
</comment>
<organism evidence="1 2">
    <name type="scientific">Sphingomonas faeni</name>
    <dbReference type="NCBI Taxonomy" id="185950"/>
    <lineage>
        <taxon>Bacteria</taxon>
        <taxon>Pseudomonadati</taxon>
        <taxon>Pseudomonadota</taxon>
        <taxon>Alphaproteobacteria</taxon>
        <taxon>Sphingomonadales</taxon>
        <taxon>Sphingomonadaceae</taxon>
        <taxon>Sphingomonas</taxon>
    </lineage>
</organism>
<dbReference type="InterPro" id="IPR009493">
    <property type="entry name" value="P2_GpE"/>
</dbReference>
<protein>
    <submittedName>
        <fullName evidence="1">GpE protein</fullName>
    </submittedName>
</protein>
<name>A0A2T5TZJ5_9SPHN</name>
<dbReference type="EMBL" id="QAYE01000009">
    <property type="protein sequence ID" value="PTW44676.1"/>
    <property type="molecule type" value="Genomic_DNA"/>
</dbReference>
<reference evidence="1 2" key="1">
    <citation type="submission" date="2018-04" db="EMBL/GenBank/DDBJ databases">
        <title>Genomic Encyclopedia of Type Strains, Phase III (KMG-III): the genomes of soil and plant-associated and newly described type strains.</title>
        <authorList>
            <person name="Whitman W."/>
        </authorList>
    </citation>
    <scope>NUCLEOTIDE SEQUENCE [LARGE SCALE GENOMIC DNA]</scope>
    <source>
        <strain evidence="1 2">MA-olki</strain>
    </source>
</reference>
<dbReference type="OrthoDB" id="8566531at2"/>
<evidence type="ECO:0000313" key="1">
    <source>
        <dbReference type="EMBL" id="PTW44676.1"/>
    </source>
</evidence>
<sequence>MADIAFVFHWPPDAMDALAVPDLMQWRNRAARRHNPEGK</sequence>
<evidence type="ECO:0000313" key="2">
    <source>
        <dbReference type="Proteomes" id="UP000244013"/>
    </source>
</evidence>
<accession>A0A2T5TZJ5</accession>
<gene>
    <name evidence="1" type="ORF">C8J25_109106</name>
</gene>
<dbReference type="Proteomes" id="UP000244013">
    <property type="component" value="Unassembled WGS sequence"/>
</dbReference>
<dbReference type="AlphaFoldDB" id="A0A2T5TZJ5"/>
<proteinExistence type="predicted"/>